<dbReference type="Proteomes" id="UP000078560">
    <property type="component" value="Unassembled WGS sequence"/>
</dbReference>
<feature type="non-terminal residue" evidence="2">
    <location>
        <position position="1"/>
    </location>
</feature>
<evidence type="ECO:0000313" key="2">
    <source>
        <dbReference type="EMBL" id="SBS89949.1"/>
    </source>
</evidence>
<proteinExistence type="predicted"/>
<sequence>LSSFGSKIAPKADDMRKMWRNVQGVTNPATLLNPMKPPGGGNKIGLPYMPK</sequence>
<name>A0A1A8WD38_PLAOA</name>
<gene>
    <name evidence="2" type="ORF">POVCU2_0058740</name>
</gene>
<evidence type="ECO:0000256" key="1">
    <source>
        <dbReference type="SAM" id="MobiDB-lite"/>
    </source>
</evidence>
<feature type="region of interest" description="Disordered" evidence="1">
    <location>
        <begin position="29"/>
        <end position="51"/>
    </location>
</feature>
<organism evidence="2 3">
    <name type="scientific">Plasmodium ovale curtisi</name>
    <dbReference type="NCBI Taxonomy" id="864141"/>
    <lineage>
        <taxon>Eukaryota</taxon>
        <taxon>Sar</taxon>
        <taxon>Alveolata</taxon>
        <taxon>Apicomplexa</taxon>
        <taxon>Aconoidasida</taxon>
        <taxon>Haemosporida</taxon>
        <taxon>Plasmodiidae</taxon>
        <taxon>Plasmodium</taxon>
        <taxon>Plasmodium (Plasmodium)</taxon>
    </lineage>
</organism>
<evidence type="ECO:0008006" key="4">
    <source>
        <dbReference type="Google" id="ProtNLM"/>
    </source>
</evidence>
<protein>
    <recommendedName>
        <fullName evidence="4">PIR Superfamily Protein</fullName>
    </recommendedName>
</protein>
<dbReference type="AlphaFoldDB" id="A0A1A8WD38"/>
<evidence type="ECO:0000313" key="3">
    <source>
        <dbReference type="Proteomes" id="UP000078560"/>
    </source>
</evidence>
<dbReference type="EMBL" id="FLQU01000846">
    <property type="protein sequence ID" value="SBS89949.1"/>
    <property type="molecule type" value="Genomic_DNA"/>
</dbReference>
<reference evidence="3" key="1">
    <citation type="submission" date="2016-05" db="EMBL/GenBank/DDBJ databases">
        <authorList>
            <person name="Naeem Raeece"/>
        </authorList>
    </citation>
    <scope>NUCLEOTIDE SEQUENCE [LARGE SCALE GENOMIC DNA]</scope>
</reference>
<accession>A0A1A8WD38</accession>